<comment type="caution">
    <text evidence="1">The sequence shown here is derived from an EMBL/GenBank/DDBJ whole genome shotgun (WGS) entry which is preliminary data.</text>
</comment>
<organism evidence="1 2">
    <name type="scientific">Hibiscus sabdariffa</name>
    <name type="common">roselle</name>
    <dbReference type="NCBI Taxonomy" id="183260"/>
    <lineage>
        <taxon>Eukaryota</taxon>
        <taxon>Viridiplantae</taxon>
        <taxon>Streptophyta</taxon>
        <taxon>Embryophyta</taxon>
        <taxon>Tracheophyta</taxon>
        <taxon>Spermatophyta</taxon>
        <taxon>Magnoliopsida</taxon>
        <taxon>eudicotyledons</taxon>
        <taxon>Gunneridae</taxon>
        <taxon>Pentapetalae</taxon>
        <taxon>rosids</taxon>
        <taxon>malvids</taxon>
        <taxon>Malvales</taxon>
        <taxon>Malvaceae</taxon>
        <taxon>Malvoideae</taxon>
        <taxon>Hibiscus</taxon>
    </lineage>
</organism>
<dbReference type="EMBL" id="JBBPBN010000044">
    <property type="protein sequence ID" value="KAK8996666.1"/>
    <property type="molecule type" value="Genomic_DNA"/>
</dbReference>
<gene>
    <name evidence="1" type="ORF">V6N11_081932</name>
</gene>
<name>A0ABR2Q7J5_9ROSI</name>
<accession>A0ABR2Q7J5</accession>
<dbReference type="Proteomes" id="UP001396334">
    <property type="component" value="Unassembled WGS sequence"/>
</dbReference>
<keyword evidence="2" id="KW-1185">Reference proteome</keyword>
<sequence length="86" mass="9430">MVLGSEWTLFGCWVWIWLLDGGFGKLRWKVVRMARGADEELNEEGGVSRRFEDDNGGGLGSGGWLLLEARFGGLDSGCTMGDGMEQ</sequence>
<evidence type="ECO:0000313" key="2">
    <source>
        <dbReference type="Proteomes" id="UP001396334"/>
    </source>
</evidence>
<evidence type="ECO:0000313" key="1">
    <source>
        <dbReference type="EMBL" id="KAK8996666.1"/>
    </source>
</evidence>
<reference evidence="1 2" key="1">
    <citation type="journal article" date="2024" name="G3 (Bethesda)">
        <title>Genome assembly of Hibiscus sabdariffa L. provides insights into metabolisms of medicinal natural products.</title>
        <authorList>
            <person name="Kim T."/>
        </authorList>
    </citation>
    <scope>NUCLEOTIDE SEQUENCE [LARGE SCALE GENOMIC DNA]</scope>
    <source>
        <strain evidence="1">TK-2024</strain>
        <tissue evidence="1">Old leaves</tissue>
    </source>
</reference>
<proteinExistence type="predicted"/>
<protein>
    <submittedName>
        <fullName evidence="1">Uncharacterized protein</fullName>
    </submittedName>
</protein>